<dbReference type="EMBL" id="LS974202">
    <property type="protein sequence ID" value="SSC12867.1"/>
    <property type="molecule type" value="Genomic_DNA"/>
</dbReference>
<dbReference type="UniPathway" id="UPA00109">
    <property type="reaction ID" value="UER00186"/>
</dbReference>
<evidence type="ECO:0000256" key="3">
    <source>
        <dbReference type="ARBA" id="ARBA00004798"/>
    </source>
</evidence>
<dbReference type="Pfam" id="PF06415">
    <property type="entry name" value="iPGM_N"/>
    <property type="match status" value="2"/>
</dbReference>
<dbReference type="PANTHER" id="PTHR31637:SF0">
    <property type="entry name" value="2,3-BISPHOSPHOGLYCERATE-INDEPENDENT PHOSPHOGLYCERATE MUTASE"/>
    <property type="match status" value="1"/>
</dbReference>
<feature type="domain" description="BPG-independent PGAM N-terminal" evidence="11">
    <location>
        <begin position="384"/>
        <end position="504"/>
    </location>
</feature>
<evidence type="ECO:0000259" key="11">
    <source>
        <dbReference type="Pfam" id="PF06415"/>
    </source>
</evidence>
<dbReference type="AlphaFoldDB" id="A0A7Z7LG89"/>
<evidence type="ECO:0000256" key="2">
    <source>
        <dbReference type="ARBA" id="ARBA00001936"/>
    </source>
</evidence>
<evidence type="ECO:0000313" key="13">
    <source>
        <dbReference type="Proteomes" id="UP000250796"/>
    </source>
</evidence>
<proteinExistence type="inferred from homology"/>
<name>A0A7Z7LG89_9BACT</name>
<accession>A0A7Z7LG89</accession>
<comment type="similarity">
    <text evidence="4">Belongs to the BPG-independent phosphoglycerate mutase family.</text>
</comment>
<dbReference type="RefSeq" id="WP_169699091.1">
    <property type="nucleotide sequence ID" value="NZ_LS974202.1"/>
</dbReference>
<keyword evidence="6" id="KW-0479">Metal-binding</keyword>
<keyword evidence="9" id="KW-0413">Isomerase</keyword>
<comment type="pathway">
    <text evidence="3">Carbohydrate degradation; glycolysis; pyruvate from D-glyceraldehyde 3-phosphate: step 3/5.</text>
</comment>
<keyword evidence="7" id="KW-0324">Glycolysis</keyword>
<evidence type="ECO:0000259" key="10">
    <source>
        <dbReference type="Pfam" id="PF01676"/>
    </source>
</evidence>
<sequence length="509" mass="56759">MNLREAILRQYDKGLNDYWIPPLVACDGDKRPGRIQDGDTVIFCCRRGEREVQLMESFVEKRFAAFPVRDFSRLRFVPLVEYHEKFSKIEPIVSPVRPERTLGEILSGEGKKQLAVTESEKESHVTFFFNGRHSRLYPGQVAEIIPSWKDFKNHPEMKSAEIGKAVVKAMDRYDFIIINFPAGDVIGHLQEMELKVKAAEEIDKALSAIYSQAKSLGRTLIVTADHGLMERGFTDEDTPSVSHTTAPVPFVVVNPMLGKDDIINGGSLVDVAPTILSLMNIRKPEEMTGRSLLKRIPVSSGVVLVILDGWGEGNDDPSINPLKAASTPNLDFLKRKFPFTRLMASEEYVGLPHGRSGNSETGHLTIGAGRLIEQDELRLMRVIERRFEDNPVLERVLNDIKDGASLHLIGMLSEASSHGNINEILSISKVAKSRNVERIFSHLILDGRSAPPKSAVALLEKYREELGKTEVVTAVGRGYALDRSKDYTGKTKPVYDALVEGKGECYYGL</sequence>
<evidence type="ECO:0000256" key="1">
    <source>
        <dbReference type="ARBA" id="ARBA00000370"/>
    </source>
</evidence>
<evidence type="ECO:0000256" key="6">
    <source>
        <dbReference type="ARBA" id="ARBA00022723"/>
    </source>
</evidence>
<evidence type="ECO:0000313" key="12">
    <source>
        <dbReference type="EMBL" id="SSC12867.1"/>
    </source>
</evidence>
<evidence type="ECO:0000256" key="8">
    <source>
        <dbReference type="ARBA" id="ARBA00023211"/>
    </source>
</evidence>
<feature type="domain" description="BPG-independent PGAM N-terminal" evidence="11">
    <location>
        <begin position="4"/>
        <end position="83"/>
    </location>
</feature>
<dbReference type="GO" id="GO:0005737">
    <property type="term" value="C:cytoplasm"/>
    <property type="evidence" value="ECO:0007669"/>
    <property type="project" value="InterPro"/>
</dbReference>
<dbReference type="GO" id="GO:0006007">
    <property type="term" value="P:glucose catabolic process"/>
    <property type="evidence" value="ECO:0007669"/>
    <property type="project" value="InterPro"/>
</dbReference>
<dbReference type="Proteomes" id="UP000250796">
    <property type="component" value="Chromosome MESINF"/>
</dbReference>
<evidence type="ECO:0000256" key="9">
    <source>
        <dbReference type="ARBA" id="ARBA00023235"/>
    </source>
</evidence>
<dbReference type="Gene3D" id="3.40.720.10">
    <property type="entry name" value="Alkaline Phosphatase, subunit A"/>
    <property type="match status" value="2"/>
</dbReference>
<dbReference type="Gene3D" id="3.40.1450.10">
    <property type="entry name" value="BPG-independent phosphoglycerate mutase, domain B"/>
    <property type="match status" value="2"/>
</dbReference>
<dbReference type="SUPFAM" id="SSF64158">
    <property type="entry name" value="2,3-Bisphosphoglycerate-independent phosphoglycerate mutase, substrate-binding domain"/>
    <property type="match status" value="2"/>
</dbReference>
<organism evidence="12 13">
    <name type="scientific">Mesotoga infera</name>
    <dbReference type="NCBI Taxonomy" id="1236046"/>
    <lineage>
        <taxon>Bacteria</taxon>
        <taxon>Thermotogati</taxon>
        <taxon>Thermotogota</taxon>
        <taxon>Thermotogae</taxon>
        <taxon>Kosmotogales</taxon>
        <taxon>Kosmotogaceae</taxon>
        <taxon>Mesotoga</taxon>
    </lineage>
</organism>
<evidence type="ECO:0000256" key="4">
    <source>
        <dbReference type="ARBA" id="ARBA00008819"/>
    </source>
</evidence>
<dbReference type="InterPro" id="IPR036646">
    <property type="entry name" value="PGAM_B_sf"/>
</dbReference>
<keyword evidence="8" id="KW-0464">Manganese</keyword>
<feature type="domain" description="Metalloenzyme" evidence="10">
    <location>
        <begin position="95"/>
        <end position="282"/>
    </location>
</feature>
<gene>
    <name evidence="12" type="ORF">MESINF_1423</name>
</gene>
<dbReference type="KEGG" id="minf:MESINF_1423"/>
<dbReference type="InterPro" id="IPR006124">
    <property type="entry name" value="Metalloenzyme"/>
</dbReference>
<dbReference type="InterPro" id="IPR005995">
    <property type="entry name" value="Pgm_bpd_ind"/>
</dbReference>
<evidence type="ECO:0000256" key="5">
    <source>
        <dbReference type="ARBA" id="ARBA00012026"/>
    </source>
</evidence>
<dbReference type="Pfam" id="PF01676">
    <property type="entry name" value="Metalloenzyme"/>
    <property type="match status" value="1"/>
</dbReference>
<keyword evidence="13" id="KW-1185">Reference proteome</keyword>
<dbReference type="InterPro" id="IPR011258">
    <property type="entry name" value="BPG-indep_PGM_N"/>
</dbReference>
<comment type="catalytic activity">
    <reaction evidence="1">
        <text>(2R)-2-phosphoglycerate = (2R)-3-phosphoglycerate</text>
        <dbReference type="Rhea" id="RHEA:15901"/>
        <dbReference type="ChEBI" id="CHEBI:58272"/>
        <dbReference type="ChEBI" id="CHEBI:58289"/>
        <dbReference type="EC" id="5.4.2.12"/>
    </reaction>
</comment>
<reference evidence="12 13" key="1">
    <citation type="submission" date="2017-01" db="EMBL/GenBank/DDBJ databases">
        <authorList>
            <person name="Erauso G."/>
        </authorList>
    </citation>
    <scope>NUCLEOTIDE SEQUENCE [LARGE SCALE GENOMIC DNA]</scope>
    <source>
        <strain evidence="12">MESINF1</strain>
    </source>
</reference>
<dbReference type="InterPro" id="IPR017850">
    <property type="entry name" value="Alkaline_phosphatase_core_sf"/>
</dbReference>
<evidence type="ECO:0000256" key="7">
    <source>
        <dbReference type="ARBA" id="ARBA00023152"/>
    </source>
</evidence>
<comment type="cofactor">
    <cofactor evidence="2">
        <name>Mn(2+)</name>
        <dbReference type="ChEBI" id="CHEBI:29035"/>
    </cofactor>
</comment>
<dbReference type="GO" id="GO:0030145">
    <property type="term" value="F:manganese ion binding"/>
    <property type="evidence" value="ECO:0007669"/>
    <property type="project" value="InterPro"/>
</dbReference>
<dbReference type="GO" id="GO:0004619">
    <property type="term" value="F:phosphoglycerate mutase activity"/>
    <property type="evidence" value="ECO:0007669"/>
    <property type="project" value="UniProtKB-EC"/>
</dbReference>
<protein>
    <recommendedName>
        <fullName evidence="5">phosphoglycerate mutase (2,3-diphosphoglycerate-independent)</fullName>
        <ecNumber evidence="5">5.4.2.12</ecNumber>
    </recommendedName>
</protein>
<dbReference type="PANTHER" id="PTHR31637">
    <property type="entry name" value="2,3-BISPHOSPHOGLYCERATE-INDEPENDENT PHOSPHOGLYCERATE MUTASE"/>
    <property type="match status" value="1"/>
</dbReference>
<dbReference type="GO" id="GO:0006096">
    <property type="term" value="P:glycolytic process"/>
    <property type="evidence" value="ECO:0007669"/>
    <property type="project" value="UniProtKB-UniPathway"/>
</dbReference>
<dbReference type="SUPFAM" id="SSF53649">
    <property type="entry name" value="Alkaline phosphatase-like"/>
    <property type="match status" value="2"/>
</dbReference>
<dbReference type="EC" id="5.4.2.12" evidence="5"/>